<keyword evidence="4" id="KW-0460">Magnesium</keyword>
<evidence type="ECO:0000256" key="6">
    <source>
        <dbReference type="ARBA" id="ARBA00023002"/>
    </source>
</evidence>
<dbReference type="InterPro" id="IPR037151">
    <property type="entry name" value="AlkB-like_sf"/>
</dbReference>
<dbReference type="PANTHER" id="PTHR31212:SF4">
    <property type="entry name" value="ALPHA-KETOGLUTARATE-DEPENDENT DIOXYGENASE ALKB HOMOLOG 3"/>
    <property type="match status" value="1"/>
</dbReference>
<keyword evidence="3" id="KW-0227">DNA damage</keyword>
<keyword evidence="6" id="KW-0560">Oxidoreductase</keyword>
<evidence type="ECO:0000256" key="8">
    <source>
        <dbReference type="ARBA" id="ARBA00023204"/>
    </source>
</evidence>
<keyword evidence="7" id="KW-0408">Iron</keyword>
<dbReference type="GO" id="GO:0016705">
    <property type="term" value="F:oxidoreductase activity, acting on paired donors, with incorporation or reduction of molecular oxygen"/>
    <property type="evidence" value="ECO:0007669"/>
    <property type="project" value="UniProtKB-ARBA"/>
</dbReference>
<dbReference type="AlphaFoldDB" id="A0A2W4SDY4"/>
<evidence type="ECO:0000313" key="10">
    <source>
        <dbReference type="EMBL" id="PZN73670.1"/>
    </source>
</evidence>
<evidence type="ECO:0000256" key="7">
    <source>
        <dbReference type="ARBA" id="ARBA00023004"/>
    </source>
</evidence>
<dbReference type="Pfam" id="PF13532">
    <property type="entry name" value="2OG-FeII_Oxy_2"/>
    <property type="match status" value="1"/>
</dbReference>
<proteinExistence type="predicted"/>
<keyword evidence="5 10" id="KW-0223">Dioxygenase</keyword>
<dbReference type="PROSITE" id="PS51471">
    <property type="entry name" value="FE2OG_OXY"/>
    <property type="match status" value="1"/>
</dbReference>
<keyword evidence="8" id="KW-0234">DNA repair</keyword>
<evidence type="ECO:0000256" key="5">
    <source>
        <dbReference type="ARBA" id="ARBA00022964"/>
    </source>
</evidence>
<dbReference type="EMBL" id="QJPH01000450">
    <property type="protein sequence ID" value="PZN73670.1"/>
    <property type="molecule type" value="Genomic_DNA"/>
</dbReference>
<feature type="domain" description="Fe2OG dioxygenase" evidence="9">
    <location>
        <begin position="94"/>
        <end position="191"/>
    </location>
</feature>
<gene>
    <name evidence="10" type="ORF">DM484_22310</name>
</gene>
<dbReference type="PANTHER" id="PTHR31212">
    <property type="entry name" value="ALPHA-KETOGLUTARATE-DEPENDENT DIOXYGENASE ALKB HOMOLOG 3"/>
    <property type="match status" value="1"/>
</dbReference>
<dbReference type="FunFam" id="2.60.120.590:FF:000004">
    <property type="entry name" value="DNA oxidative demethylase ALKBH2"/>
    <property type="match status" value="1"/>
</dbReference>
<reference evidence="10 11" key="1">
    <citation type="journal article" date="2018" name="Aquat. Microb. Ecol.">
        <title>Gammaproteobacterial methanotrophs dominate.</title>
        <authorList>
            <person name="Rissanen A.J."/>
            <person name="Saarenheimo J."/>
            <person name="Tiirola M."/>
            <person name="Peura S."/>
            <person name="Aalto S.L."/>
            <person name="Karvinen A."/>
            <person name="Nykanen H."/>
        </authorList>
    </citation>
    <scope>NUCLEOTIDE SEQUENCE [LARGE SCALE GENOMIC DNA]</scope>
    <source>
        <strain evidence="10">AMbin10</strain>
    </source>
</reference>
<name>A0A2W4SDY4_9GAMM</name>
<dbReference type="GO" id="GO:0140097">
    <property type="term" value="F:catalytic activity, acting on DNA"/>
    <property type="evidence" value="ECO:0007669"/>
    <property type="project" value="UniProtKB-ARBA"/>
</dbReference>
<evidence type="ECO:0000259" key="9">
    <source>
        <dbReference type="PROSITE" id="PS51471"/>
    </source>
</evidence>
<dbReference type="Gene3D" id="2.60.120.590">
    <property type="entry name" value="Alpha-ketoglutarate-dependent dioxygenase AlkB-like"/>
    <property type="match status" value="1"/>
</dbReference>
<dbReference type="GO" id="GO:0046872">
    <property type="term" value="F:metal ion binding"/>
    <property type="evidence" value="ECO:0007669"/>
    <property type="project" value="UniProtKB-KW"/>
</dbReference>
<protein>
    <submittedName>
        <fullName evidence="10">Alpha-ketoglutarate-dependent dioxygenase AlkB</fullName>
    </submittedName>
</protein>
<dbReference type="Proteomes" id="UP000249396">
    <property type="component" value="Unassembled WGS sequence"/>
</dbReference>
<dbReference type="InterPro" id="IPR005123">
    <property type="entry name" value="Oxoglu/Fe-dep_dioxygenase_dom"/>
</dbReference>
<evidence type="ECO:0000256" key="1">
    <source>
        <dbReference type="ARBA" id="ARBA00001954"/>
    </source>
</evidence>
<dbReference type="InterPro" id="IPR027450">
    <property type="entry name" value="AlkB-like"/>
</dbReference>
<evidence type="ECO:0000256" key="3">
    <source>
        <dbReference type="ARBA" id="ARBA00022763"/>
    </source>
</evidence>
<dbReference type="GO" id="GO:0006307">
    <property type="term" value="P:DNA alkylation repair"/>
    <property type="evidence" value="ECO:0007669"/>
    <property type="project" value="InterPro"/>
</dbReference>
<dbReference type="SUPFAM" id="SSF51197">
    <property type="entry name" value="Clavaminate synthase-like"/>
    <property type="match status" value="1"/>
</dbReference>
<organism evidence="10 11">
    <name type="scientific">Candidatus Methylumidiphilus alinenensis</name>
    <dbReference type="NCBI Taxonomy" id="2202197"/>
    <lineage>
        <taxon>Bacteria</taxon>
        <taxon>Pseudomonadati</taxon>
        <taxon>Pseudomonadota</taxon>
        <taxon>Gammaproteobacteria</taxon>
        <taxon>Methylococcales</taxon>
        <taxon>Candidatus Methylumidiphilus</taxon>
    </lineage>
</organism>
<evidence type="ECO:0000256" key="4">
    <source>
        <dbReference type="ARBA" id="ARBA00022842"/>
    </source>
</evidence>
<comment type="caution">
    <text evidence="10">The sequence shown here is derived from an EMBL/GenBank/DDBJ whole genome shotgun (WGS) entry which is preliminary data.</text>
</comment>
<dbReference type="GO" id="GO:0032451">
    <property type="term" value="F:demethylase activity"/>
    <property type="evidence" value="ECO:0007669"/>
    <property type="project" value="UniProtKB-ARBA"/>
</dbReference>
<dbReference type="GO" id="GO:0016787">
    <property type="term" value="F:hydrolase activity"/>
    <property type="evidence" value="ECO:0007669"/>
    <property type="project" value="UniProtKB-ARBA"/>
</dbReference>
<sequence length="195" mass="22195">MKNLASQDGELFYLADFLTEPQALQYFERLNAELDWQQEVATIVGRRVPIPRLVCWHGDEGAVYQYSGLTHYPQAWTGTLLDLKQSIENACNHPFNSVLGNLYRDGRDSMGWHADQETILGINPFIASLSLGAERLFKIRHNKTGETVDINLVNGSLLLMGGPLQHHWRHCVPKTQQPKSARINLTFRNIKQQTL</sequence>
<evidence type="ECO:0000256" key="2">
    <source>
        <dbReference type="ARBA" id="ARBA00022723"/>
    </source>
</evidence>
<dbReference type="InterPro" id="IPR032854">
    <property type="entry name" value="ALKBH3"/>
</dbReference>
<comment type="cofactor">
    <cofactor evidence="1">
        <name>Fe(2+)</name>
        <dbReference type="ChEBI" id="CHEBI:29033"/>
    </cofactor>
</comment>
<keyword evidence="2" id="KW-0479">Metal-binding</keyword>
<accession>A0A2W4SDY4</accession>
<evidence type="ECO:0000313" key="11">
    <source>
        <dbReference type="Proteomes" id="UP000249396"/>
    </source>
</evidence>
<dbReference type="GO" id="GO:0051213">
    <property type="term" value="F:dioxygenase activity"/>
    <property type="evidence" value="ECO:0007669"/>
    <property type="project" value="UniProtKB-KW"/>
</dbReference>